<evidence type="ECO:0000256" key="5">
    <source>
        <dbReference type="RuleBase" id="RU003557"/>
    </source>
</evidence>
<sequence>MPASREVVFVDGVRTPFGKSGPKGLYAETRADDLVVRVIRELLRRNPSLPPERVDEVAVAATTQIGDQGLTIGRSAAILAGLPKTVPGYAIDRMCAGAMTAVTTVAGGISFGAYDVAIAGGVEHMGRHPMGEGVDPNPRFLSEKLVDGSALVMGMTAENLHDRYPAITKERADAYAVLSQERAAKAYADGVIQPDLVPMATRKAAEGWGLATADEAMRPGTSMEGLRNLKTPFRPHGNVTAGNASGINDGATGCIVAAEDVAAELGLTGRMRLVSYAFAGVDPELMGVGPIPSTERALRLAGLSIGDIGLFEINEAFAVQVLAFLDHFGIADDDPRVNPYGGAIAYGHPLASSGVRLMTQLSRSMAEHPEVRYGITTMCVGLGMGGTVIWENLA</sequence>
<gene>
    <name evidence="8" type="ORF">GT755_08140</name>
</gene>
<dbReference type="InterPro" id="IPR020616">
    <property type="entry name" value="Thiolase_N"/>
</dbReference>
<dbReference type="PROSITE" id="PS00737">
    <property type="entry name" value="THIOLASE_2"/>
    <property type="match status" value="1"/>
</dbReference>
<evidence type="ECO:0000259" key="7">
    <source>
        <dbReference type="Pfam" id="PF02803"/>
    </source>
</evidence>
<evidence type="ECO:0000256" key="4">
    <source>
        <dbReference type="PIRSR" id="PIRSR000429-1"/>
    </source>
</evidence>
<name>A0A7C9N642_9ACTN</name>
<feature type="active site" description="Acyl-thioester intermediate" evidence="4">
    <location>
        <position position="95"/>
    </location>
</feature>
<dbReference type="SUPFAM" id="SSF53901">
    <property type="entry name" value="Thiolase-like"/>
    <property type="match status" value="2"/>
</dbReference>
<dbReference type="InterPro" id="IPR050215">
    <property type="entry name" value="Thiolase-like_sf_Thiolase"/>
</dbReference>
<dbReference type="GO" id="GO:0010124">
    <property type="term" value="P:phenylacetate catabolic process"/>
    <property type="evidence" value="ECO:0007669"/>
    <property type="project" value="TreeGrafter"/>
</dbReference>
<dbReference type="CDD" id="cd00751">
    <property type="entry name" value="thiolase"/>
    <property type="match status" value="1"/>
</dbReference>
<dbReference type="InterPro" id="IPR020613">
    <property type="entry name" value="Thiolase_CS"/>
</dbReference>
<keyword evidence="9" id="KW-1185">Reference proteome</keyword>
<evidence type="ECO:0000256" key="2">
    <source>
        <dbReference type="ARBA" id="ARBA00022679"/>
    </source>
</evidence>
<comment type="similarity">
    <text evidence="1 5">Belongs to the thiolase-like superfamily. Thiolase family.</text>
</comment>
<dbReference type="EMBL" id="WXEW01000002">
    <property type="protein sequence ID" value="NAS21653.1"/>
    <property type="molecule type" value="Genomic_DNA"/>
</dbReference>
<dbReference type="PIRSF" id="PIRSF000429">
    <property type="entry name" value="Ac-CoA_Ac_transf"/>
    <property type="match status" value="1"/>
</dbReference>
<dbReference type="InterPro" id="IPR016039">
    <property type="entry name" value="Thiolase-like"/>
</dbReference>
<feature type="active site" description="Proton acceptor" evidence="4">
    <location>
        <position position="348"/>
    </location>
</feature>
<feature type="domain" description="Thiolase N-terminal" evidence="6">
    <location>
        <begin position="7"/>
        <end position="259"/>
    </location>
</feature>
<dbReference type="Proteomes" id="UP000479526">
    <property type="component" value="Unassembled WGS sequence"/>
</dbReference>
<dbReference type="PANTHER" id="PTHR43853">
    <property type="entry name" value="3-KETOACYL-COA THIOLASE, PEROXISOMAL"/>
    <property type="match status" value="1"/>
</dbReference>
<evidence type="ECO:0000313" key="8">
    <source>
        <dbReference type="EMBL" id="NAS21653.1"/>
    </source>
</evidence>
<protein>
    <submittedName>
        <fullName evidence="8">Acetyl-CoA C-acyltransferase</fullName>
        <ecNumber evidence="8">2.3.1.16</ecNumber>
    </submittedName>
</protein>
<dbReference type="GO" id="GO:0006635">
    <property type="term" value="P:fatty acid beta-oxidation"/>
    <property type="evidence" value="ECO:0007669"/>
    <property type="project" value="TreeGrafter"/>
</dbReference>
<dbReference type="Pfam" id="PF02803">
    <property type="entry name" value="Thiolase_C"/>
    <property type="match status" value="1"/>
</dbReference>
<dbReference type="GO" id="GO:0003988">
    <property type="term" value="F:acetyl-CoA C-acyltransferase activity"/>
    <property type="evidence" value="ECO:0007669"/>
    <property type="project" value="UniProtKB-EC"/>
</dbReference>
<dbReference type="AlphaFoldDB" id="A0A7C9N642"/>
<feature type="active site" description="Proton acceptor" evidence="4">
    <location>
        <position position="379"/>
    </location>
</feature>
<evidence type="ECO:0000259" key="6">
    <source>
        <dbReference type="Pfam" id="PF00108"/>
    </source>
</evidence>
<dbReference type="GO" id="GO:0005737">
    <property type="term" value="C:cytoplasm"/>
    <property type="evidence" value="ECO:0007669"/>
    <property type="project" value="UniProtKB-ARBA"/>
</dbReference>
<dbReference type="NCBIfam" id="TIGR01930">
    <property type="entry name" value="AcCoA-C-Actrans"/>
    <property type="match status" value="1"/>
</dbReference>
<dbReference type="PANTHER" id="PTHR43853:SF2">
    <property type="entry name" value="3-OXOADIPYL-COA_3-OXO-5,6-DEHYDROSUBERYL-COA THIOLASE"/>
    <property type="match status" value="1"/>
</dbReference>
<evidence type="ECO:0000313" key="9">
    <source>
        <dbReference type="Proteomes" id="UP000479526"/>
    </source>
</evidence>
<dbReference type="InterPro" id="IPR002155">
    <property type="entry name" value="Thiolase"/>
</dbReference>
<dbReference type="Gene3D" id="3.40.47.10">
    <property type="match status" value="1"/>
</dbReference>
<dbReference type="RefSeq" id="WP_161479074.1">
    <property type="nucleotide sequence ID" value="NZ_WXEW01000002.1"/>
</dbReference>
<evidence type="ECO:0000256" key="1">
    <source>
        <dbReference type="ARBA" id="ARBA00010982"/>
    </source>
</evidence>
<proteinExistence type="inferred from homology"/>
<dbReference type="InterPro" id="IPR020617">
    <property type="entry name" value="Thiolase_C"/>
</dbReference>
<comment type="caution">
    <text evidence="8">The sequence shown here is derived from an EMBL/GenBank/DDBJ whole genome shotgun (WGS) entry which is preliminary data.</text>
</comment>
<organism evidence="8 9">
    <name type="scientific">Herbidospora solisilvae</name>
    <dbReference type="NCBI Taxonomy" id="2696284"/>
    <lineage>
        <taxon>Bacteria</taxon>
        <taxon>Bacillati</taxon>
        <taxon>Actinomycetota</taxon>
        <taxon>Actinomycetes</taxon>
        <taxon>Streptosporangiales</taxon>
        <taxon>Streptosporangiaceae</taxon>
        <taxon>Herbidospora</taxon>
    </lineage>
</organism>
<dbReference type="Pfam" id="PF00108">
    <property type="entry name" value="Thiolase_N"/>
    <property type="match status" value="1"/>
</dbReference>
<evidence type="ECO:0000256" key="3">
    <source>
        <dbReference type="ARBA" id="ARBA00023315"/>
    </source>
</evidence>
<feature type="domain" description="Thiolase C-terminal" evidence="7">
    <location>
        <begin position="271"/>
        <end position="391"/>
    </location>
</feature>
<dbReference type="EC" id="2.3.1.16" evidence="8"/>
<accession>A0A7C9N642</accession>
<keyword evidence="3 5" id="KW-0012">Acyltransferase</keyword>
<keyword evidence="2 5" id="KW-0808">Transferase</keyword>
<reference evidence="8 9" key="1">
    <citation type="submission" date="2020-01" db="EMBL/GenBank/DDBJ databases">
        <title>Herbidospora sp. NEAU-GS84 nov., a novel actinomycete isolated from soil.</title>
        <authorList>
            <person name="Han L."/>
        </authorList>
    </citation>
    <scope>NUCLEOTIDE SEQUENCE [LARGE SCALE GENOMIC DNA]</scope>
    <source>
        <strain evidence="8 9">NEAU-GS84</strain>
    </source>
</reference>